<dbReference type="Proteomes" id="UP000030765">
    <property type="component" value="Unassembled WGS sequence"/>
</dbReference>
<dbReference type="EMBL" id="ATLV01013343">
    <property type="status" value="NOT_ANNOTATED_CDS"/>
    <property type="molecule type" value="Genomic_DNA"/>
</dbReference>
<comment type="subcellular location">
    <subcellularLocation>
        <location evidence="1">Membrane</location>
        <topology evidence="1">Lipid-anchor</topology>
        <topology evidence="1">GPI-anchor</topology>
    </subcellularLocation>
</comment>
<dbReference type="OMA" id="VHRICAS"/>
<reference evidence="3" key="2">
    <citation type="submission" date="2020-05" db="UniProtKB">
        <authorList>
            <consortium name="EnsemblMetazoa"/>
        </authorList>
    </citation>
    <scope>IDENTIFICATION</scope>
</reference>
<dbReference type="OrthoDB" id="7736023at2759"/>
<evidence type="ECO:0000313" key="2">
    <source>
        <dbReference type="EMBL" id="KFB37701.1"/>
    </source>
</evidence>
<dbReference type="PROSITE" id="PS51365">
    <property type="entry name" value="RENAL_DIPEPTIDASE_2"/>
    <property type="match status" value="1"/>
</dbReference>
<dbReference type="GO" id="GO:0006508">
    <property type="term" value="P:proteolysis"/>
    <property type="evidence" value="ECO:0007669"/>
    <property type="project" value="UniProtKB-KW"/>
</dbReference>
<comment type="catalytic activity">
    <reaction evidence="1">
        <text>an L-aminoacyl-L-amino acid + H2O = 2 an L-alpha-amino acid</text>
        <dbReference type="Rhea" id="RHEA:48940"/>
        <dbReference type="ChEBI" id="CHEBI:15377"/>
        <dbReference type="ChEBI" id="CHEBI:59869"/>
        <dbReference type="ChEBI" id="CHEBI:77460"/>
        <dbReference type="EC" id="3.4.13.19"/>
    </reaction>
</comment>
<comment type="subunit">
    <text evidence="1">Homodimer; disulfide-linked.</text>
</comment>
<dbReference type="VEuPathDB" id="VectorBase:ASIC004971"/>
<name>A0A084VIA7_ANOSI</name>
<gene>
    <name evidence="2" type="ORF">ZHAS_00004971</name>
</gene>
<dbReference type="PANTHER" id="PTHR10443:SF45">
    <property type="entry name" value="DIPEPTIDASE"/>
    <property type="match status" value="1"/>
</dbReference>
<dbReference type="SUPFAM" id="SSF51556">
    <property type="entry name" value="Metallo-dependent hydrolases"/>
    <property type="match status" value="1"/>
</dbReference>
<dbReference type="STRING" id="74873.A0A084VIA7"/>
<sequence length="294" mass="32911">MEAVQHVFEQIDTLKRLIDKHSKDLALVTGAEELMNAIEQGKIASLVAVKGGHSINSKLGLLRSLYALGVRSMSLASEENCCSWADASIVDEMDNGIANVRRDLSIWGRLVVWEMNRLGMIIDLSYASYGVSLDVLRYSRAPVIFSNAGAYDINRHHMNVKEDVLTQLAARRGILMLTFDPVILGGFTMDNILEHLNYLRETIGTDHIGIGSGFEGFDNILHGLEDVSKFPTLFAALTEGQYSDGETFPPWSVEDLRNLAGLNYLRLLHRVEQVKEELSYEQPFEDEGMEDIFD</sequence>
<keyword evidence="1" id="KW-0449">Lipoprotein</keyword>
<dbReference type="PANTHER" id="PTHR10443">
    <property type="entry name" value="MICROSOMAL DIPEPTIDASE"/>
    <property type="match status" value="1"/>
</dbReference>
<proteinExistence type="inferred from homology"/>
<keyword evidence="1" id="KW-0479">Metal-binding</keyword>
<dbReference type="GO" id="GO:0070573">
    <property type="term" value="F:metallodipeptidase activity"/>
    <property type="evidence" value="ECO:0007669"/>
    <property type="project" value="InterPro"/>
</dbReference>
<evidence type="ECO:0000313" key="4">
    <source>
        <dbReference type="Proteomes" id="UP000030765"/>
    </source>
</evidence>
<evidence type="ECO:0000313" key="3">
    <source>
        <dbReference type="EnsemblMetazoa" id="ASIC004971-PA"/>
    </source>
</evidence>
<dbReference type="InterPro" id="IPR008257">
    <property type="entry name" value="Pept_M19"/>
</dbReference>
<dbReference type="EnsemblMetazoa" id="ASIC004971-RA">
    <property type="protein sequence ID" value="ASIC004971-PA"/>
    <property type="gene ID" value="ASIC004971"/>
</dbReference>
<organism evidence="2">
    <name type="scientific">Anopheles sinensis</name>
    <name type="common">Mosquito</name>
    <dbReference type="NCBI Taxonomy" id="74873"/>
    <lineage>
        <taxon>Eukaryota</taxon>
        <taxon>Metazoa</taxon>
        <taxon>Ecdysozoa</taxon>
        <taxon>Arthropoda</taxon>
        <taxon>Hexapoda</taxon>
        <taxon>Insecta</taxon>
        <taxon>Pterygota</taxon>
        <taxon>Neoptera</taxon>
        <taxon>Endopterygota</taxon>
        <taxon>Diptera</taxon>
        <taxon>Nematocera</taxon>
        <taxon>Culicoidea</taxon>
        <taxon>Culicidae</taxon>
        <taxon>Anophelinae</taxon>
        <taxon>Anopheles</taxon>
    </lineage>
</organism>
<keyword evidence="1" id="KW-0472">Membrane</keyword>
<keyword evidence="1" id="KW-0482">Metalloprotease</keyword>
<dbReference type="EC" id="3.4.13.19" evidence="1"/>
<keyword evidence="1" id="KW-0336">GPI-anchor</keyword>
<dbReference type="VEuPathDB" id="VectorBase:ASIS004524"/>
<keyword evidence="1" id="KW-0325">Glycoprotein</keyword>
<dbReference type="Gene3D" id="3.20.20.140">
    <property type="entry name" value="Metal-dependent hydrolases"/>
    <property type="match status" value="1"/>
</dbReference>
<dbReference type="GO" id="GO:0046872">
    <property type="term" value="F:metal ion binding"/>
    <property type="evidence" value="ECO:0007669"/>
    <property type="project" value="UniProtKB-UniRule"/>
</dbReference>
<dbReference type="Pfam" id="PF01244">
    <property type="entry name" value="Peptidase_M19"/>
    <property type="match status" value="1"/>
</dbReference>
<evidence type="ECO:0000256" key="1">
    <source>
        <dbReference type="RuleBase" id="RU341113"/>
    </source>
</evidence>
<protein>
    <recommendedName>
        <fullName evidence="1">Dipeptidase</fullName>
        <ecNumber evidence="1">3.4.13.19</ecNumber>
    </recommendedName>
</protein>
<keyword evidence="1" id="KW-0378">Hydrolase</keyword>
<dbReference type="InterPro" id="IPR032466">
    <property type="entry name" value="Metal_Hydrolase"/>
</dbReference>
<keyword evidence="1" id="KW-0224">Dipeptidase</keyword>
<keyword evidence="1" id="KW-1015">Disulfide bond</keyword>
<comment type="cofactor">
    <cofactor evidence="1">
        <name>Zn(2+)</name>
        <dbReference type="ChEBI" id="CHEBI:29105"/>
    </cofactor>
</comment>
<keyword evidence="1" id="KW-0862">Zinc</keyword>
<dbReference type="AlphaFoldDB" id="A0A084VIA7"/>
<keyword evidence="1" id="KW-0645">Protease</keyword>
<keyword evidence="4" id="KW-1185">Reference proteome</keyword>
<accession>A0A084VIA7</accession>
<dbReference type="GO" id="GO:0098552">
    <property type="term" value="C:side of membrane"/>
    <property type="evidence" value="ECO:0007669"/>
    <property type="project" value="UniProtKB-KW"/>
</dbReference>
<reference evidence="2 4" key="1">
    <citation type="journal article" date="2014" name="BMC Genomics">
        <title>Genome sequence of Anopheles sinensis provides insight into genetics basis of mosquito competence for malaria parasites.</title>
        <authorList>
            <person name="Zhou D."/>
            <person name="Zhang D."/>
            <person name="Ding G."/>
            <person name="Shi L."/>
            <person name="Hou Q."/>
            <person name="Ye Y."/>
            <person name="Xu Y."/>
            <person name="Zhou H."/>
            <person name="Xiong C."/>
            <person name="Li S."/>
            <person name="Yu J."/>
            <person name="Hong S."/>
            <person name="Yu X."/>
            <person name="Zou P."/>
            <person name="Chen C."/>
            <person name="Chang X."/>
            <person name="Wang W."/>
            <person name="Lv Y."/>
            <person name="Sun Y."/>
            <person name="Ma L."/>
            <person name="Shen B."/>
            <person name="Zhu C."/>
        </authorList>
    </citation>
    <scope>NUCLEOTIDE SEQUENCE [LARGE SCALE GENOMIC DNA]</scope>
</reference>
<dbReference type="EMBL" id="KE524854">
    <property type="protein sequence ID" value="KFB37701.1"/>
    <property type="molecule type" value="Genomic_DNA"/>
</dbReference>
<comment type="similarity">
    <text evidence="1">Belongs to the metallo-dependent hydrolases superfamily. Peptidase M19 family.</text>
</comment>